<reference evidence="1 2" key="1">
    <citation type="journal article" date="2016" name="Genome Announc.">
        <title>First Complete Genome Sequence of a Subdivision 6 Acidobacterium Strain.</title>
        <authorList>
            <person name="Huang S."/>
            <person name="Vieira S."/>
            <person name="Bunk B."/>
            <person name="Riedel T."/>
            <person name="Sproer C."/>
            <person name="Overmann J."/>
        </authorList>
    </citation>
    <scope>NUCLEOTIDE SEQUENCE [LARGE SCALE GENOMIC DNA]</scope>
    <source>
        <strain evidence="2">DSM 100886 HEG_-6_39</strain>
    </source>
</reference>
<dbReference type="Proteomes" id="UP000076079">
    <property type="component" value="Chromosome"/>
</dbReference>
<dbReference type="AlphaFoldDB" id="A0A143PIA6"/>
<dbReference type="KEGG" id="abac:LuPra_01181"/>
<name>A0A143PIA6_LUTPR</name>
<reference evidence="2" key="2">
    <citation type="submission" date="2016-04" db="EMBL/GenBank/DDBJ databases">
        <title>First Complete Genome Sequence of a Subdivision 6 Acidobacterium.</title>
        <authorList>
            <person name="Huang S."/>
            <person name="Vieira S."/>
            <person name="Bunk B."/>
            <person name="Riedel T."/>
            <person name="Sproeer C."/>
            <person name="Overmann J."/>
        </authorList>
    </citation>
    <scope>NUCLEOTIDE SEQUENCE [LARGE SCALE GENOMIC DNA]</scope>
    <source>
        <strain evidence="2">DSM 100886 HEG_-6_39</strain>
    </source>
</reference>
<evidence type="ECO:0000313" key="1">
    <source>
        <dbReference type="EMBL" id="AMY07993.1"/>
    </source>
</evidence>
<protein>
    <recommendedName>
        <fullName evidence="3">GIY-YIG domain-containing protein</fullName>
    </recommendedName>
</protein>
<organism evidence="1 2">
    <name type="scientific">Luteitalea pratensis</name>
    <dbReference type="NCBI Taxonomy" id="1855912"/>
    <lineage>
        <taxon>Bacteria</taxon>
        <taxon>Pseudomonadati</taxon>
        <taxon>Acidobacteriota</taxon>
        <taxon>Vicinamibacteria</taxon>
        <taxon>Vicinamibacterales</taxon>
        <taxon>Vicinamibacteraceae</taxon>
        <taxon>Luteitalea</taxon>
    </lineage>
</organism>
<keyword evidence="2" id="KW-1185">Reference proteome</keyword>
<sequence length="103" mass="11968">MYVVRLEHPRHPGTRDCYYVGMTGLLPQERFENHKAGIKCAGVVRDFGVELAYEWFDEIPPMTYGEAAQCEPTLADELRDRGYVVFGPTNRPRPTRSRRRTHK</sequence>
<accession>A0A143PIA6</accession>
<evidence type="ECO:0008006" key="3">
    <source>
        <dbReference type="Google" id="ProtNLM"/>
    </source>
</evidence>
<dbReference type="EMBL" id="CP015136">
    <property type="protein sequence ID" value="AMY07993.1"/>
    <property type="molecule type" value="Genomic_DNA"/>
</dbReference>
<proteinExistence type="predicted"/>
<gene>
    <name evidence="1" type="ORF">LuPra_01181</name>
</gene>
<evidence type="ECO:0000313" key="2">
    <source>
        <dbReference type="Proteomes" id="UP000076079"/>
    </source>
</evidence>
<dbReference type="STRING" id="1855912.LuPra_01181"/>